<accession>A0A392TA51</accession>
<comment type="caution">
    <text evidence="1">The sequence shown here is derived from an EMBL/GenBank/DDBJ whole genome shotgun (WGS) entry which is preliminary data.</text>
</comment>
<protein>
    <submittedName>
        <fullName evidence="1">Uncharacterized protein</fullName>
    </submittedName>
</protein>
<evidence type="ECO:0000313" key="1">
    <source>
        <dbReference type="EMBL" id="MCI57991.1"/>
    </source>
</evidence>
<dbReference type="Proteomes" id="UP000265520">
    <property type="component" value="Unassembled WGS sequence"/>
</dbReference>
<sequence>YKVESMVDILWWRLSLRWSLSIVGLEEDAQH</sequence>
<proteinExistence type="predicted"/>
<dbReference type="AlphaFoldDB" id="A0A392TA51"/>
<evidence type="ECO:0000313" key="2">
    <source>
        <dbReference type="Proteomes" id="UP000265520"/>
    </source>
</evidence>
<feature type="non-terminal residue" evidence="1">
    <location>
        <position position="1"/>
    </location>
</feature>
<name>A0A392TA51_9FABA</name>
<organism evidence="1 2">
    <name type="scientific">Trifolium medium</name>
    <dbReference type="NCBI Taxonomy" id="97028"/>
    <lineage>
        <taxon>Eukaryota</taxon>
        <taxon>Viridiplantae</taxon>
        <taxon>Streptophyta</taxon>
        <taxon>Embryophyta</taxon>
        <taxon>Tracheophyta</taxon>
        <taxon>Spermatophyta</taxon>
        <taxon>Magnoliopsida</taxon>
        <taxon>eudicotyledons</taxon>
        <taxon>Gunneridae</taxon>
        <taxon>Pentapetalae</taxon>
        <taxon>rosids</taxon>
        <taxon>fabids</taxon>
        <taxon>Fabales</taxon>
        <taxon>Fabaceae</taxon>
        <taxon>Papilionoideae</taxon>
        <taxon>50 kb inversion clade</taxon>
        <taxon>NPAAA clade</taxon>
        <taxon>Hologalegina</taxon>
        <taxon>IRL clade</taxon>
        <taxon>Trifolieae</taxon>
        <taxon>Trifolium</taxon>
    </lineage>
</organism>
<keyword evidence="2" id="KW-1185">Reference proteome</keyword>
<dbReference type="EMBL" id="LXQA010538627">
    <property type="protein sequence ID" value="MCI57991.1"/>
    <property type="molecule type" value="Genomic_DNA"/>
</dbReference>
<reference evidence="1 2" key="1">
    <citation type="journal article" date="2018" name="Front. Plant Sci.">
        <title>Red Clover (Trifolium pratense) and Zigzag Clover (T. medium) - A Picture of Genomic Similarities and Differences.</title>
        <authorList>
            <person name="Dluhosova J."/>
            <person name="Istvanek J."/>
            <person name="Nedelnik J."/>
            <person name="Repkova J."/>
        </authorList>
    </citation>
    <scope>NUCLEOTIDE SEQUENCE [LARGE SCALE GENOMIC DNA]</scope>
    <source>
        <strain evidence="2">cv. 10/8</strain>
        <tissue evidence="1">Leaf</tissue>
    </source>
</reference>